<dbReference type="EMBL" id="CAJVCH010570058">
    <property type="protein sequence ID" value="CAG7833911.1"/>
    <property type="molecule type" value="Genomic_DNA"/>
</dbReference>
<accession>A0A8J2Q4Y5</accession>
<feature type="transmembrane region" description="Helical" evidence="1">
    <location>
        <begin position="148"/>
        <end position="170"/>
    </location>
</feature>
<dbReference type="AlphaFoldDB" id="A0A8J2Q4Y5"/>
<protein>
    <submittedName>
        <fullName evidence="2">Uncharacterized protein</fullName>
    </submittedName>
</protein>
<gene>
    <name evidence="2" type="ORF">AFUS01_LOCUS43475</name>
</gene>
<evidence type="ECO:0000313" key="3">
    <source>
        <dbReference type="Proteomes" id="UP000708208"/>
    </source>
</evidence>
<comment type="caution">
    <text evidence="2">The sequence shown here is derived from an EMBL/GenBank/DDBJ whole genome shotgun (WGS) entry which is preliminary data.</text>
</comment>
<evidence type="ECO:0000313" key="2">
    <source>
        <dbReference type="EMBL" id="CAG7833911.1"/>
    </source>
</evidence>
<reference evidence="2" key="1">
    <citation type="submission" date="2021-06" db="EMBL/GenBank/DDBJ databases">
        <authorList>
            <person name="Hodson N. C."/>
            <person name="Mongue J. A."/>
            <person name="Jaron S. K."/>
        </authorList>
    </citation>
    <scope>NUCLEOTIDE SEQUENCE</scope>
</reference>
<keyword evidence="1" id="KW-1133">Transmembrane helix</keyword>
<proteinExistence type="predicted"/>
<evidence type="ECO:0000256" key="1">
    <source>
        <dbReference type="SAM" id="Phobius"/>
    </source>
</evidence>
<name>A0A8J2Q4Y5_9HEXA</name>
<dbReference type="Proteomes" id="UP000708208">
    <property type="component" value="Unassembled WGS sequence"/>
</dbReference>
<sequence length="179" mass="20821">MSESCEQHRNELLQISKFWLQKVKTFAHANQTKKTNITTTPLETENLSKNINWKSEITDEKFPDKCRNVAAGMEVRVFFSRGDVFEITHQILTHDVAVKSSPSFFIQIKSLSPTKIISGKLSRFWSDFMLYECPEQVCWRDLFDFSYLLADSVVILIVFIFVIIVSALIFTEVGFYRVF</sequence>
<keyword evidence="3" id="KW-1185">Reference proteome</keyword>
<keyword evidence="1" id="KW-0812">Transmembrane</keyword>
<keyword evidence="1" id="KW-0472">Membrane</keyword>
<organism evidence="2 3">
    <name type="scientific">Allacma fusca</name>
    <dbReference type="NCBI Taxonomy" id="39272"/>
    <lineage>
        <taxon>Eukaryota</taxon>
        <taxon>Metazoa</taxon>
        <taxon>Ecdysozoa</taxon>
        <taxon>Arthropoda</taxon>
        <taxon>Hexapoda</taxon>
        <taxon>Collembola</taxon>
        <taxon>Symphypleona</taxon>
        <taxon>Sminthuridae</taxon>
        <taxon>Allacma</taxon>
    </lineage>
</organism>